<dbReference type="EMBL" id="LT634361">
    <property type="protein sequence ID" value="SFZ83460.1"/>
    <property type="molecule type" value="Genomic_DNA"/>
</dbReference>
<dbReference type="OrthoDB" id="1157824at2"/>
<dbReference type="GeneID" id="47723560"/>
<dbReference type="KEGG" id="tmar:MARIT_2076"/>
<dbReference type="AlphaFoldDB" id="A0A2H1EB27"/>
<sequence>MVKLANIKHLKEVVFYGVLIMGLLFACQSKDKDKSLKIYHLKPNDIGKFPHYKENKKYYELSRDDFFVIKNFDKENEKHKTKVDSFVVNYIQKDSFLYKNKNARWFLTFFKYGDGIDENTKHAYNTDYTIHMLFAFEKQQIAYSFNSRYKKGYKKVNYYFKDGDSIVHEDRKIISNYFKEHPIKESW</sequence>
<evidence type="ECO:0000313" key="2">
    <source>
        <dbReference type="Proteomes" id="UP000231564"/>
    </source>
</evidence>
<gene>
    <name evidence="1" type="ORF">MARIT_2076</name>
</gene>
<dbReference type="Proteomes" id="UP000231564">
    <property type="component" value="Chromosome MARIT"/>
</dbReference>
<dbReference type="PROSITE" id="PS51257">
    <property type="entry name" value="PROKAR_LIPOPROTEIN"/>
    <property type="match status" value="1"/>
</dbReference>
<evidence type="ECO:0008006" key="3">
    <source>
        <dbReference type="Google" id="ProtNLM"/>
    </source>
</evidence>
<reference evidence="1 2" key="1">
    <citation type="submission" date="2016-11" db="EMBL/GenBank/DDBJ databases">
        <authorList>
            <person name="Jaros S."/>
            <person name="Januszkiewicz K."/>
            <person name="Wedrychowicz H."/>
        </authorList>
    </citation>
    <scope>NUCLEOTIDE SEQUENCE [LARGE SCALE GENOMIC DNA]</scope>
    <source>
        <strain evidence="1">NCIMB 2154T</strain>
    </source>
</reference>
<accession>A0A2H1EB27</accession>
<proteinExistence type="predicted"/>
<name>A0A2H1EB27_9FLAO</name>
<organism evidence="1 2">
    <name type="scientific">Tenacibaculum maritimum NCIMB 2154</name>
    <dbReference type="NCBI Taxonomy" id="1349785"/>
    <lineage>
        <taxon>Bacteria</taxon>
        <taxon>Pseudomonadati</taxon>
        <taxon>Bacteroidota</taxon>
        <taxon>Flavobacteriia</taxon>
        <taxon>Flavobacteriales</taxon>
        <taxon>Flavobacteriaceae</taxon>
        <taxon>Tenacibaculum</taxon>
    </lineage>
</organism>
<keyword evidence="2" id="KW-1185">Reference proteome</keyword>
<evidence type="ECO:0000313" key="1">
    <source>
        <dbReference type="EMBL" id="SFZ83460.1"/>
    </source>
</evidence>
<dbReference type="RefSeq" id="WP_100211429.1">
    <property type="nucleotide sequence ID" value="NZ_CP138495.1"/>
</dbReference>
<protein>
    <recommendedName>
        <fullName evidence="3">Lipoprotein</fullName>
    </recommendedName>
</protein>